<evidence type="ECO:0000256" key="1">
    <source>
        <dbReference type="ARBA" id="ARBA00004496"/>
    </source>
</evidence>
<dbReference type="InterPro" id="IPR029026">
    <property type="entry name" value="tRNA_m1G_MTases_N"/>
</dbReference>
<keyword evidence="8" id="KW-0949">S-adenosyl-L-methionine</keyword>
<dbReference type="SUPFAM" id="SSF75217">
    <property type="entry name" value="alpha/beta knot"/>
    <property type="match status" value="1"/>
</dbReference>
<dbReference type="GO" id="GO:0070475">
    <property type="term" value="P:rRNA base methylation"/>
    <property type="evidence" value="ECO:0007669"/>
    <property type="project" value="TreeGrafter"/>
</dbReference>
<evidence type="ECO:0000256" key="3">
    <source>
        <dbReference type="ARBA" id="ARBA00012328"/>
    </source>
</evidence>
<organism evidence="13">
    <name type="scientific">freshwater metagenome</name>
    <dbReference type="NCBI Taxonomy" id="449393"/>
    <lineage>
        <taxon>unclassified sequences</taxon>
        <taxon>metagenomes</taxon>
        <taxon>ecological metagenomes</taxon>
    </lineage>
</organism>
<dbReference type="Pfam" id="PF04452">
    <property type="entry name" value="Methyltrans_RNA"/>
    <property type="match status" value="1"/>
</dbReference>
<sequence>MSAPVFYIADPDLQQVQVGQEIPLAGTEGRHAVSVLRINIGEVLELVDGLGLRVHGTVVSLSGKENLWVRVSKVQIEPVASLRITVVQALPKGEHGELAIDLLTQVGVDVIVPWAAGRSIAKWAPDRIEKARSKWQAAVTAAAKQARRARWPVLGELATTAQVAELIAGASSGAGAAIVLHEEAITPLLEVPIADREGASEVVLIVGPEGGISEDERAIFRAAGAYEARLGPSVLRSSAAGAVATAVLSATRNWGSPAVGGSSL</sequence>
<keyword evidence="7" id="KW-0808">Transferase</keyword>
<keyword evidence="5" id="KW-0698">rRNA processing</keyword>
<evidence type="ECO:0000256" key="10">
    <source>
        <dbReference type="ARBA" id="ARBA00047944"/>
    </source>
</evidence>
<evidence type="ECO:0000259" key="11">
    <source>
        <dbReference type="Pfam" id="PF04452"/>
    </source>
</evidence>
<dbReference type="PIRSF" id="PIRSF015601">
    <property type="entry name" value="MTase_slr0722"/>
    <property type="match status" value="1"/>
</dbReference>
<dbReference type="Gene3D" id="3.40.1280.10">
    <property type="match status" value="1"/>
</dbReference>
<feature type="domain" description="Ribosomal RNA small subunit methyltransferase E methyltransferase" evidence="11">
    <location>
        <begin position="81"/>
        <end position="248"/>
    </location>
</feature>
<evidence type="ECO:0000313" key="13">
    <source>
        <dbReference type="EMBL" id="CAB4696145.1"/>
    </source>
</evidence>
<dbReference type="InterPro" id="IPR015947">
    <property type="entry name" value="PUA-like_sf"/>
</dbReference>
<protein>
    <recommendedName>
        <fullName evidence="3">16S rRNA (uracil(1498)-N(3))-methyltransferase</fullName>
        <ecNumber evidence="3">2.1.1.193</ecNumber>
    </recommendedName>
</protein>
<dbReference type="AlphaFoldDB" id="A0A6J6PH61"/>
<keyword evidence="6" id="KW-0489">Methyltransferase</keyword>
<comment type="subcellular location">
    <subcellularLocation>
        <location evidence="1">Cytoplasm</location>
    </subcellularLocation>
</comment>
<accession>A0A6J6PH61</accession>
<dbReference type="EC" id="2.1.1.193" evidence="3"/>
<gene>
    <name evidence="13" type="ORF">UFOPK2625_00254</name>
</gene>
<comment type="similarity">
    <text evidence="2">Belongs to the RNA methyltransferase RsmE family.</text>
</comment>
<dbReference type="PANTHER" id="PTHR30027">
    <property type="entry name" value="RIBOSOMAL RNA SMALL SUBUNIT METHYLTRANSFERASE E"/>
    <property type="match status" value="1"/>
</dbReference>
<keyword evidence="4" id="KW-0963">Cytoplasm</keyword>
<dbReference type="InterPro" id="IPR046886">
    <property type="entry name" value="RsmE_MTase_dom"/>
</dbReference>
<evidence type="ECO:0000256" key="9">
    <source>
        <dbReference type="ARBA" id="ARBA00025699"/>
    </source>
</evidence>
<dbReference type="NCBIfam" id="TIGR00046">
    <property type="entry name" value="RsmE family RNA methyltransferase"/>
    <property type="match status" value="1"/>
</dbReference>
<dbReference type="InterPro" id="IPR006700">
    <property type="entry name" value="RsmE"/>
</dbReference>
<dbReference type="Pfam" id="PF20260">
    <property type="entry name" value="PUA_4"/>
    <property type="match status" value="1"/>
</dbReference>
<comment type="catalytic activity">
    <reaction evidence="10">
        <text>uridine(1498) in 16S rRNA + S-adenosyl-L-methionine = N(3)-methyluridine(1498) in 16S rRNA + S-adenosyl-L-homocysteine + H(+)</text>
        <dbReference type="Rhea" id="RHEA:42920"/>
        <dbReference type="Rhea" id="RHEA-COMP:10283"/>
        <dbReference type="Rhea" id="RHEA-COMP:10284"/>
        <dbReference type="ChEBI" id="CHEBI:15378"/>
        <dbReference type="ChEBI" id="CHEBI:57856"/>
        <dbReference type="ChEBI" id="CHEBI:59789"/>
        <dbReference type="ChEBI" id="CHEBI:65315"/>
        <dbReference type="ChEBI" id="CHEBI:74502"/>
        <dbReference type="EC" id="2.1.1.193"/>
    </reaction>
</comment>
<dbReference type="Gene3D" id="2.40.240.20">
    <property type="entry name" value="Hypothetical PUA domain-like, domain 1"/>
    <property type="match status" value="1"/>
</dbReference>
<evidence type="ECO:0000256" key="6">
    <source>
        <dbReference type="ARBA" id="ARBA00022603"/>
    </source>
</evidence>
<dbReference type="SUPFAM" id="SSF88697">
    <property type="entry name" value="PUA domain-like"/>
    <property type="match status" value="1"/>
</dbReference>
<dbReference type="InterPro" id="IPR029028">
    <property type="entry name" value="Alpha/beta_knot_MTases"/>
</dbReference>
<evidence type="ECO:0000256" key="2">
    <source>
        <dbReference type="ARBA" id="ARBA00005528"/>
    </source>
</evidence>
<evidence type="ECO:0000256" key="8">
    <source>
        <dbReference type="ARBA" id="ARBA00022691"/>
    </source>
</evidence>
<dbReference type="EMBL" id="CAEZXZ010000021">
    <property type="protein sequence ID" value="CAB4696145.1"/>
    <property type="molecule type" value="Genomic_DNA"/>
</dbReference>
<proteinExistence type="inferred from homology"/>
<feature type="domain" description="Ribosomal RNA small subunit methyltransferase E PUA-like" evidence="12">
    <location>
        <begin position="25"/>
        <end position="71"/>
    </location>
</feature>
<dbReference type="CDD" id="cd18084">
    <property type="entry name" value="RsmE-like"/>
    <property type="match status" value="1"/>
</dbReference>
<dbReference type="GO" id="GO:0070042">
    <property type="term" value="F:rRNA (uridine-N3-)-methyltransferase activity"/>
    <property type="evidence" value="ECO:0007669"/>
    <property type="project" value="TreeGrafter"/>
</dbReference>
<comment type="function">
    <text evidence="9">Specifically methylates the N3 position of the uracil ring of uridine 1498 (m3U1498) in 16S rRNA. Acts on the fully assembled 30S ribosomal subunit.</text>
</comment>
<evidence type="ECO:0000256" key="4">
    <source>
        <dbReference type="ARBA" id="ARBA00022490"/>
    </source>
</evidence>
<dbReference type="PANTHER" id="PTHR30027:SF3">
    <property type="entry name" value="16S RRNA (URACIL(1498)-N(3))-METHYLTRANSFERASE"/>
    <property type="match status" value="1"/>
</dbReference>
<evidence type="ECO:0000256" key="7">
    <source>
        <dbReference type="ARBA" id="ARBA00022679"/>
    </source>
</evidence>
<dbReference type="GO" id="GO:0005737">
    <property type="term" value="C:cytoplasm"/>
    <property type="evidence" value="ECO:0007669"/>
    <property type="project" value="UniProtKB-SubCell"/>
</dbReference>
<evidence type="ECO:0000259" key="12">
    <source>
        <dbReference type="Pfam" id="PF20260"/>
    </source>
</evidence>
<dbReference type="InterPro" id="IPR046887">
    <property type="entry name" value="RsmE_PUA-like"/>
</dbReference>
<evidence type="ECO:0000256" key="5">
    <source>
        <dbReference type="ARBA" id="ARBA00022552"/>
    </source>
</evidence>
<name>A0A6J6PH61_9ZZZZ</name>
<reference evidence="13" key="1">
    <citation type="submission" date="2020-05" db="EMBL/GenBank/DDBJ databases">
        <authorList>
            <person name="Chiriac C."/>
            <person name="Salcher M."/>
            <person name="Ghai R."/>
            <person name="Kavagutti S V."/>
        </authorList>
    </citation>
    <scope>NUCLEOTIDE SEQUENCE</scope>
</reference>
<dbReference type="NCBIfam" id="NF008693">
    <property type="entry name" value="PRK11713.2-3"/>
    <property type="match status" value="1"/>
</dbReference>